<feature type="transmembrane region" description="Helical" evidence="1">
    <location>
        <begin position="262"/>
        <end position="283"/>
    </location>
</feature>
<keyword evidence="1" id="KW-0472">Membrane</keyword>
<dbReference type="Proteomes" id="UP000595610">
    <property type="component" value="Chromosome 1"/>
</dbReference>
<evidence type="ECO:0000256" key="1">
    <source>
        <dbReference type="SAM" id="Phobius"/>
    </source>
</evidence>
<name>A0A7T4T827_9BURK</name>
<dbReference type="SUPFAM" id="SSF54862">
    <property type="entry name" value="4Fe-4S ferredoxins"/>
    <property type="match status" value="1"/>
</dbReference>
<dbReference type="KEGG" id="pgis:I6I06_14355"/>
<keyword evidence="1" id="KW-1133">Transmembrane helix</keyword>
<dbReference type="InterPro" id="IPR036197">
    <property type="entry name" value="NarG-like_sf"/>
</dbReference>
<dbReference type="SUPFAM" id="SSF103501">
    <property type="entry name" value="Respiratory nitrate reductase 1 gamma chain"/>
    <property type="match status" value="1"/>
</dbReference>
<dbReference type="AlphaFoldDB" id="A0A7T4T827"/>
<feature type="transmembrane region" description="Helical" evidence="1">
    <location>
        <begin position="360"/>
        <end position="380"/>
    </location>
</feature>
<dbReference type="NCBIfam" id="NF011607">
    <property type="entry name" value="PRK15033.1"/>
    <property type="match status" value="1"/>
</dbReference>
<keyword evidence="3" id="KW-1185">Reference proteome</keyword>
<proteinExistence type="predicted"/>
<feature type="transmembrane region" description="Helical" evidence="1">
    <location>
        <begin position="295"/>
        <end position="317"/>
    </location>
</feature>
<feature type="transmembrane region" description="Helical" evidence="1">
    <location>
        <begin position="337"/>
        <end position="354"/>
    </location>
</feature>
<dbReference type="NCBIfam" id="TIGR02484">
    <property type="entry name" value="CitB"/>
    <property type="match status" value="1"/>
</dbReference>
<organism evidence="2 3">
    <name type="scientific">Paraburkholderia ginsengisoli</name>
    <dbReference type="NCBI Taxonomy" id="311231"/>
    <lineage>
        <taxon>Bacteria</taxon>
        <taxon>Pseudomonadati</taxon>
        <taxon>Pseudomonadota</taxon>
        <taxon>Betaproteobacteria</taxon>
        <taxon>Burkholderiales</taxon>
        <taxon>Burkholderiaceae</taxon>
        <taxon>Paraburkholderia</taxon>
    </lineage>
</organism>
<gene>
    <name evidence="2" type="primary">tcuB</name>
    <name evidence="2" type="ORF">I6I06_14355</name>
</gene>
<accession>A0A7T4T827</accession>
<feature type="transmembrane region" description="Helical" evidence="1">
    <location>
        <begin position="179"/>
        <end position="203"/>
    </location>
</feature>
<protein>
    <submittedName>
        <fullName evidence="2">Tricarballylate utilization 4Fe-4S protein TcuB</fullName>
    </submittedName>
</protein>
<feature type="transmembrane region" description="Helical" evidence="1">
    <location>
        <begin position="139"/>
        <end position="159"/>
    </location>
</feature>
<reference evidence="2 3" key="1">
    <citation type="submission" date="2020-12" db="EMBL/GenBank/DDBJ databases">
        <title>FDA dAtabase for Regulatory Grade micrObial Sequences (FDA-ARGOS): Supporting development and validation of Infectious Disease Dx tests.</title>
        <authorList>
            <person name="Nelson B."/>
            <person name="Plummer A."/>
            <person name="Tallon L."/>
            <person name="Sadzewicz L."/>
            <person name="Zhao X."/>
            <person name="Boylan J."/>
            <person name="Ott S."/>
            <person name="Bowen H."/>
            <person name="Vavikolanu K."/>
            <person name="Mehta A."/>
            <person name="Aluvathingal J."/>
            <person name="Nadendla S."/>
            <person name="Myers T."/>
            <person name="Yan Y."/>
            <person name="Sichtig H."/>
        </authorList>
    </citation>
    <scope>NUCLEOTIDE SEQUENCE [LARGE SCALE GENOMIC DNA]</scope>
    <source>
        <strain evidence="2 3">FDAARGOS_1049</strain>
    </source>
</reference>
<sequence>MQKIEALAREAQQLADSPGGAGHSSARDPRSKVIPIVPLTRNETEVARQMQICNACRYCEGFCAVFPAMTRRLEFGKADVNYLANLCHNCGACYHACQYAPPHEFAVNVPQAMAKVRLETYTEYAWPPVMGALYKRNGLTVSLALAAGLALFLLLGTALAGSLFDYRPGAQASAQASGFYAIFPHNLLALIFGAVFGFAALALGIGVTRFWRDVSAGTASAPAIVEATRNVLGLTYLDGGHGDGCNEADDRFTLARRRFHHFTFYGFMLCFAATVVATLYHYVLGEEAPYPMLSVPVVLGTLGGLGLLIGPAGLLWLNLRRDRARGDAKQRPMDRGFIALLLLTSTTGLALLAGRDTPAMPALLATHLGVVVGLFATLPYGKFAHGIYRSAALLKSAIEKRRGSGLQAGAD</sequence>
<evidence type="ECO:0000313" key="2">
    <source>
        <dbReference type="EMBL" id="QQC63465.1"/>
    </source>
</evidence>
<keyword evidence="1" id="KW-0812">Transmembrane</keyword>
<dbReference type="Gene3D" id="1.20.950.20">
    <property type="entry name" value="Transmembrane di-heme cytochromes, Chain C"/>
    <property type="match status" value="1"/>
</dbReference>
<dbReference type="RefSeq" id="WP_042320885.1">
    <property type="nucleotide sequence ID" value="NZ_CP066075.1"/>
</dbReference>
<evidence type="ECO:0000313" key="3">
    <source>
        <dbReference type="Proteomes" id="UP000595610"/>
    </source>
</evidence>
<dbReference type="EMBL" id="CP066075">
    <property type="protein sequence ID" value="QQC63465.1"/>
    <property type="molecule type" value="Genomic_DNA"/>
</dbReference>
<dbReference type="InterPro" id="IPR012830">
    <property type="entry name" value="Citrate_utilization_prot_B"/>
</dbReference>